<organism evidence="17">
    <name type="scientific">Cheironitis sp. MJTNT-2012</name>
    <dbReference type="NCBI Taxonomy" id="2558026"/>
    <lineage>
        <taxon>Eukaryota</taxon>
        <taxon>Metazoa</taxon>
        <taxon>Ecdysozoa</taxon>
        <taxon>Arthropoda</taxon>
        <taxon>Hexapoda</taxon>
        <taxon>Insecta</taxon>
        <taxon>Pterygota</taxon>
        <taxon>Neoptera</taxon>
        <taxon>Endopterygota</taxon>
        <taxon>Coleoptera</taxon>
        <taxon>Polyphaga</taxon>
        <taxon>Scarabaeiformia</taxon>
        <taxon>Scarabaeidae</taxon>
        <taxon>Scarabaeinae</taxon>
        <taxon>Scarabaeinae incertae sedis</taxon>
        <taxon>Cheironitis</taxon>
    </lineage>
</organism>
<keyword evidence="5" id="KW-0813">Transport</keyword>
<evidence type="ECO:0000256" key="12">
    <source>
        <dbReference type="ARBA" id="ARBA00023128"/>
    </source>
</evidence>
<dbReference type="PANTHER" id="PTHR11435">
    <property type="entry name" value="NADH UBIQUINONE OXIDOREDUCTASE SUBUNIT ND6"/>
    <property type="match status" value="1"/>
</dbReference>
<dbReference type="EMBL" id="JX313668">
    <property type="protein sequence ID" value="AFQ62175.1"/>
    <property type="molecule type" value="Genomic_DNA"/>
</dbReference>
<evidence type="ECO:0000256" key="6">
    <source>
        <dbReference type="ARBA" id="ARBA00022660"/>
    </source>
</evidence>
<feature type="transmembrane region" description="Helical" evidence="16">
    <location>
        <begin position="47"/>
        <end position="66"/>
    </location>
</feature>
<evidence type="ECO:0000256" key="14">
    <source>
        <dbReference type="ARBA" id="ARBA00031019"/>
    </source>
</evidence>
<dbReference type="PANTHER" id="PTHR11435:SF1">
    <property type="entry name" value="NADH-UBIQUINONE OXIDOREDUCTASE CHAIN 6"/>
    <property type="match status" value="1"/>
</dbReference>
<dbReference type="GO" id="GO:0008137">
    <property type="term" value="F:NADH dehydrogenase (ubiquinone) activity"/>
    <property type="evidence" value="ECO:0007669"/>
    <property type="project" value="UniProtKB-EC"/>
</dbReference>
<evidence type="ECO:0000256" key="13">
    <source>
        <dbReference type="ARBA" id="ARBA00023136"/>
    </source>
</evidence>
<dbReference type="AlphaFoldDB" id="S4SUM7"/>
<evidence type="ECO:0000256" key="7">
    <source>
        <dbReference type="ARBA" id="ARBA00022692"/>
    </source>
</evidence>
<keyword evidence="10 16" id="KW-1133">Transmembrane helix</keyword>
<accession>S4SUM7</accession>
<evidence type="ECO:0000256" key="8">
    <source>
        <dbReference type="ARBA" id="ARBA00022967"/>
    </source>
</evidence>
<proteinExistence type="inferred from homology"/>
<sequence>MIMLWLTYIIPSSVIIMMKHPLSMGLILLLQTTLITMITSMMNLSSWFSYIMFLVMIGGMLVLFMYMTSVASNEKFKFSINLFLFMSIITSILIFSQITTDPALLFLPLTINESILFQKSYIDSINKYLNNPSITVSSTLILYLLITMIAIIKIINIKNGPLRHKN</sequence>
<protein>
    <recommendedName>
        <fullName evidence="4">NADH-ubiquinone oxidoreductase chain 6</fullName>
        <ecNumber evidence="3">7.1.1.2</ecNumber>
    </recommendedName>
    <alternativeName>
        <fullName evidence="14">NADH dehydrogenase subunit 6</fullName>
    </alternativeName>
</protein>
<keyword evidence="8" id="KW-1278">Translocase</keyword>
<evidence type="ECO:0000256" key="3">
    <source>
        <dbReference type="ARBA" id="ARBA00012944"/>
    </source>
</evidence>
<name>S4SUM7_9SCAR</name>
<evidence type="ECO:0000256" key="1">
    <source>
        <dbReference type="ARBA" id="ARBA00004225"/>
    </source>
</evidence>
<dbReference type="InterPro" id="IPR050269">
    <property type="entry name" value="ComplexI_Subunit6"/>
</dbReference>
<evidence type="ECO:0000256" key="4">
    <source>
        <dbReference type="ARBA" id="ARBA00021095"/>
    </source>
</evidence>
<gene>
    <name evidence="17" type="primary">ND6</name>
</gene>
<keyword evidence="13 16" id="KW-0472">Membrane</keyword>
<evidence type="ECO:0000256" key="2">
    <source>
        <dbReference type="ARBA" id="ARBA00005698"/>
    </source>
</evidence>
<keyword evidence="6" id="KW-0679">Respiratory chain</keyword>
<evidence type="ECO:0000256" key="5">
    <source>
        <dbReference type="ARBA" id="ARBA00022448"/>
    </source>
</evidence>
<comment type="catalytic activity">
    <reaction evidence="15">
        <text>a ubiquinone + NADH + 5 H(+)(in) = a ubiquinol + NAD(+) + 4 H(+)(out)</text>
        <dbReference type="Rhea" id="RHEA:29091"/>
        <dbReference type="Rhea" id="RHEA-COMP:9565"/>
        <dbReference type="Rhea" id="RHEA-COMP:9566"/>
        <dbReference type="ChEBI" id="CHEBI:15378"/>
        <dbReference type="ChEBI" id="CHEBI:16389"/>
        <dbReference type="ChEBI" id="CHEBI:17976"/>
        <dbReference type="ChEBI" id="CHEBI:57540"/>
        <dbReference type="ChEBI" id="CHEBI:57945"/>
        <dbReference type="EC" id="7.1.1.2"/>
    </reaction>
</comment>
<keyword evidence="11" id="KW-0520">NAD</keyword>
<keyword evidence="7 16" id="KW-0812">Transmembrane</keyword>
<evidence type="ECO:0000256" key="10">
    <source>
        <dbReference type="ARBA" id="ARBA00022989"/>
    </source>
</evidence>
<keyword evidence="12 17" id="KW-0496">Mitochondrion</keyword>
<evidence type="ECO:0000256" key="16">
    <source>
        <dbReference type="SAM" id="Phobius"/>
    </source>
</evidence>
<evidence type="ECO:0000256" key="9">
    <source>
        <dbReference type="ARBA" id="ARBA00022982"/>
    </source>
</evidence>
<comment type="similarity">
    <text evidence="2">Belongs to the complex I subunit 6 family.</text>
</comment>
<dbReference type="GO" id="GO:0031966">
    <property type="term" value="C:mitochondrial membrane"/>
    <property type="evidence" value="ECO:0007669"/>
    <property type="project" value="UniProtKB-SubCell"/>
</dbReference>
<dbReference type="EC" id="7.1.1.2" evidence="3"/>
<comment type="subcellular location">
    <subcellularLocation>
        <location evidence="1">Mitochondrion membrane</location>
        <topology evidence="1">Multi-pass membrane protein</topology>
    </subcellularLocation>
</comment>
<feature type="transmembrane region" description="Helical" evidence="16">
    <location>
        <begin position="134"/>
        <end position="155"/>
    </location>
</feature>
<evidence type="ECO:0000313" key="17">
    <source>
        <dbReference type="EMBL" id="AFQ62175.1"/>
    </source>
</evidence>
<evidence type="ECO:0000256" key="11">
    <source>
        <dbReference type="ARBA" id="ARBA00023027"/>
    </source>
</evidence>
<feature type="transmembrane region" description="Helical" evidence="16">
    <location>
        <begin position="78"/>
        <end position="98"/>
    </location>
</feature>
<geneLocation type="mitochondrion" evidence="17"/>
<reference evidence="17" key="1">
    <citation type="submission" date="2012-07" db="EMBL/GenBank/DDBJ databases">
        <title>Mitogenomics of the Coleoptera under dense taxon sampling.</title>
        <authorList>
            <person name="Timmermans M.J.T.N."/>
            <person name="Lim J."/>
            <person name="Dodsworth S."/>
            <person name="Haran J."/>
            <person name="Ahrens D."/>
            <person name="Bocak L."/>
            <person name="London A."/>
            <person name="Xia W."/>
            <person name="Culverwell L."/>
            <person name="Vogler A.P."/>
        </authorList>
    </citation>
    <scope>NUCLEOTIDE SEQUENCE</scope>
</reference>
<evidence type="ECO:0000256" key="15">
    <source>
        <dbReference type="ARBA" id="ARBA00049551"/>
    </source>
</evidence>
<keyword evidence="9" id="KW-0249">Electron transport</keyword>